<reference evidence="1 2" key="1">
    <citation type="submission" date="2016-10" db="EMBL/GenBank/DDBJ databases">
        <authorList>
            <person name="Varghese N."/>
            <person name="Submissions S."/>
        </authorList>
    </citation>
    <scope>NUCLEOTIDE SEQUENCE [LARGE SCALE GENOMIC DNA]</scope>
    <source>
        <strain evidence="1 2">DSM 18839</strain>
    </source>
</reference>
<proteinExistence type="predicted"/>
<dbReference type="Proteomes" id="UP000198615">
    <property type="component" value="Unassembled WGS sequence"/>
</dbReference>
<accession>A0A8G2BM65</accession>
<sequence length="323" mass="36570">MPLRIVPLRLPGLARARLIKSAQLNSELELFHDHSTGAGLIQIKALPDFIGADEEDLKADMAVLYELAELNSFDVFSLRNSLRDLKIDVRHTTDLTLSPTMEARLTDYMKSFTRPLVVNVFGANTDNVSNSGQIIEMFTNVDRKVALKNMQKIAAMMNITVADIPDFLEKYGDIYLSLSYFRRCLDEIVPKFDQLTDWMDEMRGTMLRENHQLMERCEAVRGGLNELLGSVTGRFESFDRNSQSFWDNISMESFQKLHALIISHHETIGGVLCGLTVKLDAWETKFPHHTGSPHKRAEFVQSDLAPGLDKLLKLEHSAPSTIM</sequence>
<protein>
    <submittedName>
        <fullName evidence="1">Uncharacterized protein</fullName>
    </submittedName>
</protein>
<gene>
    <name evidence="1" type="ORF">SAMN05660686_04637</name>
</gene>
<comment type="caution">
    <text evidence="1">The sequence shown here is derived from an EMBL/GenBank/DDBJ whole genome shotgun (WGS) entry which is preliminary data.</text>
</comment>
<keyword evidence="2" id="KW-1185">Reference proteome</keyword>
<name>A0A8G2BM65_9PROT</name>
<dbReference type="OrthoDB" id="8433167at2"/>
<organism evidence="1 2">
    <name type="scientific">Thalassobaculum litoreum DSM 18839</name>
    <dbReference type="NCBI Taxonomy" id="1123362"/>
    <lineage>
        <taxon>Bacteria</taxon>
        <taxon>Pseudomonadati</taxon>
        <taxon>Pseudomonadota</taxon>
        <taxon>Alphaproteobacteria</taxon>
        <taxon>Rhodospirillales</taxon>
        <taxon>Thalassobaculaceae</taxon>
        <taxon>Thalassobaculum</taxon>
    </lineage>
</organism>
<dbReference type="AlphaFoldDB" id="A0A8G2BM65"/>
<evidence type="ECO:0000313" key="1">
    <source>
        <dbReference type="EMBL" id="SDG50344.1"/>
    </source>
</evidence>
<dbReference type="EMBL" id="FNBW01000019">
    <property type="protein sequence ID" value="SDG50344.1"/>
    <property type="molecule type" value="Genomic_DNA"/>
</dbReference>
<dbReference type="RefSeq" id="WP_051244916.1">
    <property type="nucleotide sequence ID" value="NZ_FNBW01000019.1"/>
</dbReference>
<evidence type="ECO:0000313" key="2">
    <source>
        <dbReference type="Proteomes" id="UP000198615"/>
    </source>
</evidence>